<proteinExistence type="predicted"/>
<dbReference type="Proteomes" id="UP000316406">
    <property type="component" value="Unassembled WGS sequence"/>
</dbReference>
<dbReference type="OrthoDB" id="4806939at2"/>
<reference evidence="2 3" key="1">
    <citation type="submission" date="2019-07" db="EMBL/GenBank/DDBJ databases">
        <title>Draft genome sequence of Brevibacterium aurantiacum XU54 isolated from Xinjiang China.</title>
        <authorList>
            <person name="Xu X."/>
        </authorList>
    </citation>
    <scope>NUCLEOTIDE SEQUENCE [LARGE SCALE GENOMIC DNA]</scope>
    <source>
        <strain evidence="2 3">XU54</strain>
    </source>
</reference>
<evidence type="ECO:0000313" key="3">
    <source>
        <dbReference type="Proteomes" id="UP000316406"/>
    </source>
</evidence>
<sequence length="395" mass="44884">MLVPLDPTGRARIRNLHLLTRAHAHRERAIRHWTHHPLRRCRVRTQRIEKRIMTTKPDYRVPNARLILRADADHQDWLNTRTIGLGGSDVAVVAGGSRYVGTNPYTIWQSKTDPEPPVDEDRDIFWFGQESEDMLSRRFTADTSIATRQCGTYQEKANRWALANPDRLTADGGILEIKTTSNFTDNGKNYLAGIIPESHAVQLLWYMFVTGRHKGYIIALVDRKPIILELEYNVEWAQSLFEKSREFWQYVETNTPPPVELDTATAGELSDRYPQVVDPESAVEILDPDVEEAIGVLTEVKSIEADIKDRKADAEKKLKAAIGDKEFLTLDGRPVAKWSNVAGRRTFNQVAVLEKICADRGIEPSKKALDDIKQEFTTQGEPTRRFTLITEKAAA</sequence>
<dbReference type="InterPro" id="IPR017482">
    <property type="entry name" value="Lambda-type_endonuclease"/>
</dbReference>
<dbReference type="InterPro" id="IPR011604">
    <property type="entry name" value="PDDEXK-like_dom_sf"/>
</dbReference>
<keyword evidence="3" id="KW-1185">Reference proteome</keyword>
<evidence type="ECO:0000259" key="1">
    <source>
        <dbReference type="Pfam" id="PF09588"/>
    </source>
</evidence>
<dbReference type="AlphaFoldDB" id="A0A556C5J4"/>
<name>A0A556C5J4_BREAU</name>
<dbReference type="SUPFAM" id="SSF52980">
    <property type="entry name" value="Restriction endonuclease-like"/>
    <property type="match status" value="1"/>
</dbReference>
<comment type="caution">
    <text evidence="2">The sequence shown here is derived from an EMBL/GenBank/DDBJ whole genome shotgun (WGS) entry which is preliminary data.</text>
</comment>
<dbReference type="EMBL" id="VLTK01000015">
    <property type="protein sequence ID" value="TSI12661.1"/>
    <property type="molecule type" value="Genomic_DNA"/>
</dbReference>
<accession>A0A556C5J4</accession>
<dbReference type="Pfam" id="PF09588">
    <property type="entry name" value="YqaJ"/>
    <property type="match status" value="1"/>
</dbReference>
<dbReference type="InterPro" id="IPR019080">
    <property type="entry name" value="YqaJ_viral_recombinase"/>
</dbReference>
<evidence type="ECO:0000313" key="2">
    <source>
        <dbReference type="EMBL" id="TSI12661.1"/>
    </source>
</evidence>
<organism evidence="2 3">
    <name type="scientific">Brevibacterium aurantiacum</name>
    <dbReference type="NCBI Taxonomy" id="273384"/>
    <lineage>
        <taxon>Bacteria</taxon>
        <taxon>Bacillati</taxon>
        <taxon>Actinomycetota</taxon>
        <taxon>Actinomycetes</taxon>
        <taxon>Micrococcales</taxon>
        <taxon>Brevibacteriaceae</taxon>
        <taxon>Brevibacterium</taxon>
    </lineage>
</organism>
<dbReference type="InterPro" id="IPR011335">
    <property type="entry name" value="Restrct_endonuc-II-like"/>
</dbReference>
<protein>
    <recommendedName>
        <fullName evidence="1">YqaJ viral recombinase domain-containing protein</fullName>
    </recommendedName>
</protein>
<feature type="domain" description="YqaJ viral recombinase" evidence="1">
    <location>
        <begin position="76"/>
        <end position="213"/>
    </location>
</feature>
<dbReference type="Gene3D" id="3.90.320.10">
    <property type="match status" value="1"/>
</dbReference>
<dbReference type="NCBIfam" id="TIGR03033">
    <property type="entry name" value="phage_rel_nuc"/>
    <property type="match status" value="1"/>
</dbReference>
<gene>
    <name evidence="2" type="ORF">FO013_19500</name>
</gene>